<dbReference type="EMBL" id="KI659029">
    <property type="protein sequence ID" value="ETN80636.1"/>
    <property type="molecule type" value="Genomic_DNA"/>
</dbReference>
<evidence type="ECO:0000313" key="2">
    <source>
        <dbReference type="Proteomes" id="UP000053676"/>
    </source>
</evidence>
<name>W2THH2_NECAM</name>
<dbReference type="AlphaFoldDB" id="W2THH2"/>
<dbReference type="Proteomes" id="UP000053676">
    <property type="component" value="Unassembled WGS sequence"/>
</dbReference>
<dbReference type="KEGG" id="nai:NECAME_09059"/>
<protein>
    <submittedName>
        <fullName evidence="1">Uncharacterized protein</fullName>
    </submittedName>
</protein>
<keyword evidence="2" id="KW-1185">Reference proteome</keyword>
<gene>
    <name evidence="1" type="ORF">NECAME_09059</name>
</gene>
<proteinExistence type="predicted"/>
<evidence type="ECO:0000313" key="1">
    <source>
        <dbReference type="EMBL" id="ETN80636.1"/>
    </source>
</evidence>
<sequence length="69" mass="8053">MIEGRQLFTMPSEQAIQTVFTTCSAKGRPQTFSIITKTRLCTTLQMLTMRRFSRKFWRPQLLVKAILTL</sequence>
<accession>W2THH2</accession>
<reference evidence="2" key="1">
    <citation type="journal article" date="2014" name="Nat. Genet.">
        <title>Genome of the human hookworm Necator americanus.</title>
        <authorList>
            <person name="Tang Y.T."/>
            <person name="Gao X."/>
            <person name="Rosa B.A."/>
            <person name="Abubucker S."/>
            <person name="Hallsworth-Pepin K."/>
            <person name="Martin J."/>
            <person name="Tyagi R."/>
            <person name="Heizer E."/>
            <person name="Zhang X."/>
            <person name="Bhonagiri-Palsikar V."/>
            <person name="Minx P."/>
            <person name="Warren W.C."/>
            <person name="Wang Q."/>
            <person name="Zhan B."/>
            <person name="Hotez P.J."/>
            <person name="Sternberg P.W."/>
            <person name="Dougall A."/>
            <person name="Gaze S.T."/>
            <person name="Mulvenna J."/>
            <person name="Sotillo J."/>
            <person name="Ranganathan S."/>
            <person name="Rabelo E.M."/>
            <person name="Wilson R.K."/>
            <person name="Felgner P.L."/>
            <person name="Bethony J."/>
            <person name="Hawdon J.M."/>
            <person name="Gasser R.B."/>
            <person name="Loukas A."/>
            <person name="Mitreva M."/>
        </authorList>
    </citation>
    <scope>NUCLEOTIDE SEQUENCE [LARGE SCALE GENOMIC DNA]</scope>
</reference>
<organism evidence="1 2">
    <name type="scientific">Necator americanus</name>
    <name type="common">Human hookworm</name>
    <dbReference type="NCBI Taxonomy" id="51031"/>
    <lineage>
        <taxon>Eukaryota</taxon>
        <taxon>Metazoa</taxon>
        <taxon>Ecdysozoa</taxon>
        <taxon>Nematoda</taxon>
        <taxon>Chromadorea</taxon>
        <taxon>Rhabditida</taxon>
        <taxon>Rhabditina</taxon>
        <taxon>Rhabditomorpha</taxon>
        <taxon>Strongyloidea</taxon>
        <taxon>Ancylostomatidae</taxon>
        <taxon>Bunostominae</taxon>
        <taxon>Necator</taxon>
    </lineage>
</organism>